<dbReference type="CDD" id="cd00317">
    <property type="entry name" value="cyclophilin"/>
    <property type="match status" value="1"/>
</dbReference>
<dbReference type="PANTHER" id="PTHR45625">
    <property type="entry name" value="PEPTIDYL-PROLYL CIS-TRANS ISOMERASE-RELATED"/>
    <property type="match status" value="1"/>
</dbReference>
<dbReference type="EC" id="5.2.1.8" evidence="4"/>
<comment type="similarity">
    <text evidence="1 4">Belongs to the cyclophilin-type PPIase family.</text>
</comment>
<comment type="catalytic activity">
    <reaction evidence="4">
        <text>[protein]-peptidylproline (omega=180) = [protein]-peptidylproline (omega=0)</text>
        <dbReference type="Rhea" id="RHEA:16237"/>
        <dbReference type="Rhea" id="RHEA-COMP:10747"/>
        <dbReference type="Rhea" id="RHEA-COMP:10748"/>
        <dbReference type="ChEBI" id="CHEBI:83833"/>
        <dbReference type="ChEBI" id="CHEBI:83834"/>
        <dbReference type="EC" id="5.2.1.8"/>
    </reaction>
</comment>
<evidence type="ECO:0000313" key="7">
    <source>
        <dbReference type="Proteomes" id="UP001595526"/>
    </source>
</evidence>
<keyword evidence="4" id="KW-0732">Signal</keyword>
<comment type="function">
    <text evidence="4">PPIases accelerate the folding of proteins. It catalyzes the cis-trans isomerization of proline imidic peptide bonds in oligopeptides.</text>
</comment>
<dbReference type="Gene3D" id="2.40.100.10">
    <property type="entry name" value="Cyclophilin-like"/>
    <property type="match status" value="1"/>
</dbReference>
<dbReference type="GO" id="GO:0003755">
    <property type="term" value="F:peptidyl-prolyl cis-trans isomerase activity"/>
    <property type="evidence" value="ECO:0007669"/>
    <property type="project" value="UniProtKB-EC"/>
</dbReference>
<evidence type="ECO:0000256" key="1">
    <source>
        <dbReference type="ARBA" id="ARBA00007365"/>
    </source>
</evidence>
<accession>A0ABV7JTE2</accession>
<dbReference type="InterPro" id="IPR002130">
    <property type="entry name" value="Cyclophilin-type_PPIase_dom"/>
</dbReference>
<dbReference type="RefSeq" id="WP_379026238.1">
    <property type="nucleotide sequence ID" value="NZ_JBHRTA010000062.1"/>
</dbReference>
<feature type="chain" id="PRO_5044979513" description="Peptidyl-prolyl cis-trans isomerase" evidence="4">
    <location>
        <begin position="20"/>
        <end position="249"/>
    </location>
</feature>
<dbReference type="PROSITE" id="PS00170">
    <property type="entry name" value="CSA_PPIASE_1"/>
    <property type="match status" value="1"/>
</dbReference>
<evidence type="ECO:0000259" key="5">
    <source>
        <dbReference type="PROSITE" id="PS50072"/>
    </source>
</evidence>
<keyword evidence="2 4" id="KW-0697">Rotamase</keyword>
<dbReference type="EMBL" id="JBHRTA010000062">
    <property type="protein sequence ID" value="MFC3200039.1"/>
    <property type="molecule type" value="Genomic_DNA"/>
</dbReference>
<dbReference type="Proteomes" id="UP001595526">
    <property type="component" value="Unassembled WGS sequence"/>
</dbReference>
<gene>
    <name evidence="6" type="ORF">ACFOET_20635</name>
</gene>
<dbReference type="InterPro" id="IPR029000">
    <property type="entry name" value="Cyclophilin-like_dom_sf"/>
</dbReference>
<dbReference type="SUPFAM" id="SSF50891">
    <property type="entry name" value="Cyclophilin-like"/>
    <property type="match status" value="1"/>
</dbReference>
<name>A0ABV7JTE2_9SPHI</name>
<dbReference type="PROSITE" id="PS50072">
    <property type="entry name" value="CSA_PPIASE_2"/>
    <property type="match status" value="1"/>
</dbReference>
<dbReference type="InterPro" id="IPR044666">
    <property type="entry name" value="Cyclophilin_A-like"/>
</dbReference>
<evidence type="ECO:0000313" key="6">
    <source>
        <dbReference type="EMBL" id="MFC3200039.1"/>
    </source>
</evidence>
<feature type="signal peptide" evidence="4">
    <location>
        <begin position="1"/>
        <end position="19"/>
    </location>
</feature>
<evidence type="ECO:0000256" key="3">
    <source>
        <dbReference type="ARBA" id="ARBA00023235"/>
    </source>
</evidence>
<evidence type="ECO:0000256" key="4">
    <source>
        <dbReference type="RuleBase" id="RU363019"/>
    </source>
</evidence>
<keyword evidence="3 4" id="KW-0413">Isomerase</keyword>
<sequence>MKHLLLITALIAFQTALYAAAPPNKYVRIITSRGECLLKLYDETPLHRDNFVKLVREGYYKDLLFHRVIQNFMIQGGDPSSRYAAEKQRLGEGGPGYTIPAEFSDSLFHKKGVIGAARDDNPEKASSGSQFYLVQGRTFTDRGLDSLEQLRLGGRKIPPHQREVYKTLGGTPHLDQSYTVFGELISGIDVVDRIAAVETDRFDRPIDDQHMDMVLLTRREAINLEREQAGLKPRNGLFSKFLDLFRPKY</sequence>
<feature type="domain" description="PPIase cyclophilin-type" evidence="5">
    <location>
        <begin position="34"/>
        <end position="208"/>
    </location>
</feature>
<dbReference type="InterPro" id="IPR020892">
    <property type="entry name" value="Cyclophilin-type_PPIase_CS"/>
</dbReference>
<dbReference type="PRINTS" id="PR00153">
    <property type="entry name" value="CSAPPISMRASE"/>
</dbReference>
<comment type="caution">
    <text evidence="6">The sequence shown here is derived from an EMBL/GenBank/DDBJ whole genome shotgun (WGS) entry which is preliminary data.</text>
</comment>
<organism evidence="6 7">
    <name type="scientific">Parapedobacter deserti</name>
    <dbReference type="NCBI Taxonomy" id="1912957"/>
    <lineage>
        <taxon>Bacteria</taxon>
        <taxon>Pseudomonadati</taxon>
        <taxon>Bacteroidota</taxon>
        <taxon>Sphingobacteriia</taxon>
        <taxon>Sphingobacteriales</taxon>
        <taxon>Sphingobacteriaceae</taxon>
        <taxon>Parapedobacter</taxon>
    </lineage>
</organism>
<evidence type="ECO:0000256" key="2">
    <source>
        <dbReference type="ARBA" id="ARBA00023110"/>
    </source>
</evidence>
<dbReference type="Pfam" id="PF00160">
    <property type="entry name" value="Pro_isomerase"/>
    <property type="match status" value="1"/>
</dbReference>
<protein>
    <recommendedName>
        <fullName evidence="4">Peptidyl-prolyl cis-trans isomerase</fullName>
        <shortName evidence="4">PPIase</shortName>
        <ecNumber evidence="4">5.2.1.8</ecNumber>
    </recommendedName>
</protein>
<keyword evidence="7" id="KW-1185">Reference proteome</keyword>
<dbReference type="PANTHER" id="PTHR45625:SF4">
    <property type="entry name" value="PEPTIDYLPROLYL ISOMERASE DOMAIN AND WD REPEAT-CONTAINING PROTEIN 1"/>
    <property type="match status" value="1"/>
</dbReference>
<reference evidence="7" key="1">
    <citation type="journal article" date="2019" name="Int. J. Syst. Evol. Microbiol.">
        <title>The Global Catalogue of Microorganisms (GCM) 10K type strain sequencing project: providing services to taxonomists for standard genome sequencing and annotation.</title>
        <authorList>
            <consortium name="The Broad Institute Genomics Platform"/>
            <consortium name="The Broad Institute Genome Sequencing Center for Infectious Disease"/>
            <person name="Wu L."/>
            <person name="Ma J."/>
        </authorList>
    </citation>
    <scope>NUCLEOTIDE SEQUENCE [LARGE SCALE GENOMIC DNA]</scope>
    <source>
        <strain evidence="7">KCTC 52416</strain>
    </source>
</reference>
<proteinExistence type="inferred from homology"/>